<keyword evidence="2" id="KW-1185">Reference proteome</keyword>
<dbReference type="Proteomes" id="UP000677515">
    <property type="component" value="Chromosome"/>
</dbReference>
<proteinExistence type="predicted"/>
<gene>
    <name evidence="1" type="ORF">ERHA53_17760</name>
</gene>
<evidence type="ECO:0000313" key="2">
    <source>
        <dbReference type="Proteomes" id="UP000677515"/>
    </source>
</evidence>
<dbReference type="EMBL" id="AP024329">
    <property type="protein sequence ID" value="BCQ34433.1"/>
    <property type="molecule type" value="Genomic_DNA"/>
</dbReference>
<sequence length="58" mass="6532">MQMNMSIIIINVTNQICYHAPRQKNIGILTRRTGQHSGRQALSPINYMDTHGKALHSA</sequence>
<evidence type="ECO:0000313" key="1">
    <source>
        <dbReference type="EMBL" id="BCQ34433.1"/>
    </source>
</evidence>
<accession>A0ABM7MZ77</accession>
<organism evidence="1 2">
    <name type="scientific">Erwinia rhapontici</name>
    <name type="common">Pectobacterium rhapontici</name>
    <dbReference type="NCBI Taxonomy" id="55212"/>
    <lineage>
        <taxon>Bacteria</taxon>
        <taxon>Pseudomonadati</taxon>
        <taxon>Pseudomonadota</taxon>
        <taxon>Gammaproteobacteria</taxon>
        <taxon>Enterobacterales</taxon>
        <taxon>Erwiniaceae</taxon>
        <taxon>Erwinia</taxon>
    </lineage>
</organism>
<name>A0ABM7MZ77_ERWRD</name>
<protein>
    <submittedName>
        <fullName evidence="1">Uncharacterized protein</fullName>
    </submittedName>
</protein>
<reference evidence="1 2" key="1">
    <citation type="submission" date="2021-01" db="EMBL/GenBank/DDBJ databases">
        <title>Complete genome sequence of Erwinia rhapontici MAFF 311153.</title>
        <authorList>
            <person name="Morohoshi T."/>
            <person name="Someya N."/>
        </authorList>
    </citation>
    <scope>NUCLEOTIDE SEQUENCE [LARGE SCALE GENOMIC DNA]</scope>
    <source>
        <strain evidence="1 2">MAFF 311153</strain>
    </source>
</reference>